<dbReference type="PANTHER" id="PTHR46889:SF4">
    <property type="entry name" value="TRANSPOSASE INSO FOR INSERTION SEQUENCE ELEMENT IS911B-RELATED"/>
    <property type="match status" value="1"/>
</dbReference>
<dbReference type="RefSeq" id="WP_212775389.1">
    <property type="nucleotide sequence ID" value="NZ_BMZZ01000002.1"/>
</dbReference>
<protein>
    <recommendedName>
        <fullName evidence="1">Integrase catalytic domain-containing protein</fullName>
    </recommendedName>
</protein>
<dbReference type="InterPro" id="IPR001584">
    <property type="entry name" value="Integrase_cat-core"/>
</dbReference>
<organism evidence="2 3">
    <name type="scientific">Hydrangea phyllody phytoplasma</name>
    <dbReference type="NCBI Taxonomy" id="238673"/>
    <lineage>
        <taxon>Bacteria</taxon>
        <taxon>Bacillati</taxon>
        <taxon>Mycoplasmatota</taxon>
        <taxon>Mollicutes</taxon>
        <taxon>Acholeplasmatales</taxon>
        <taxon>Acholeplasmataceae</taxon>
        <taxon>Candidatus Phytoplasma</taxon>
        <taxon>16SrI (Aster yellows group)</taxon>
    </lineage>
</organism>
<dbReference type="SUPFAM" id="SSF53098">
    <property type="entry name" value="Ribonuclease H-like"/>
    <property type="match status" value="1"/>
</dbReference>
<name>A0ABQ1EJD0_9MOLU</name>
<evidence type="ECO:0000313" key="3">
    <source>
        <dbReference type="Proteomes" id="UP000677853"/>
    </source>
</evidence>
<reference evidence="2 3" key="1">
    <citation type="journal article" date="2021" name="J. Gen. Plant Pathol.">
        <title>Enrichment of phytoplasma genome DNA through a methyl-CpG binding domain-mediated method for efficient genome sequencing.</title>
        <authorList>
            <person name="Nijo T."/>
            <person name="Iwabuchi N."/>
            <person name="Tokuda R."/>
            <person name="Suzuki T."/>
            <person name="Matsumoto O."/>
            <person name="Miyazaki A."/>
            <person name="Maejima K."/>
            <person name="Oshima K."/>
            <person name="Namba S."/>
            <person name="Yamaji Y."/>
        </authorList>
    </citation>
    <scope>NUCLEOTIDE SEQUENCE [LARGE SCALE GENOMIC DNA]</scope>
    <source>
        <strain evidence="2 3">HP</strain>
    </source>
</reference>
<dbReference type="EMBL" id="BMZZ01000002">
    <property type="protein sequence ID" value="GFZ75210.1"/>
    <property type="molecule type" value="Genomic_DNA"/>
</dbReference>
<comment type="caution">
    <text evidence="2">The sequence shown here is derived from an EMBL/GenBank/DDBJ whole genome shotgun (WGS) entry which is preliminary data.</text>
</comment>
<dbReference type="InterPro" id="IPR012337">
    <property type="entry name" value="RNaseH-like_sf"/>
</dbReference>
<evidence type="ECO:0000259" key="1">
    <source>
        <dbReference type="Pfam" id="PF13333"/>
    </source>
</evidence>
<evidence type="ECO:0000313" key="2">
    <source>
        <dbReference type="EMBL" id="GFZ75210.1"/>
    </source>
</evidence>
<dbReference type="InterPro" id="IPR050900">
    <property type="entry name" value="Transposase_IS3/IS150/IS904"/>
</dbReference>
<proteinExistence type="predicted"/>
<dbReference type="Proteomes" id="UP000677853">
    <property type="component" value="Unassembled WGS sequence"/>
</dbReference>
<dbReference type="Pfam" id="PF13333">
    <property type="entry name" value="rve_2"/>
    <property type="match status" value="1"/>
</dbReference>
<dbReference type="PANTHER" id="PTHR46889">
    <property type="entry name" value="TRANSPOSASE INSF FOR INSERTION SEQUENCE IS3B-RELATED"/>
    <property type="match status" value="1"/>
</dbReference>
<sequence>MQYYTEEMILNRQFLNLAKNMKATRPHQILCGGITEVYYQDKVLYVSVVLDTYSRKILAYHVSDYEGAPLIIDTIDKLNVFENDCIFHSYLKFPYYKLDVEEILETKNLIQSFEDRQRIQKGQSSPCTYLTSFFSSFKCECIYYGIPNPRTISKKVMIEAICKYMSYYNLERMHSSLNYATPDAFEKKYFKKLNE</sequence>
<keyword evidence="3" id="KW-1185">Reference proteome</keyword>
<gene>
    <name evidence="2" type="ORF">HPP_1680</name>
</gene>
<feature type="domain" description="Integrase catalytic" evidence="1">
    <location>
        <begin position="132"/>
        <end position="188"/>
    </location>
</feature>
<accession>A0ABQ1EJD0</accession>